<evidence type="ECO:0000259" key="2">
    <source>
        <dbReference type="Pfam" id="PF05199"/>
    </source>
</evidence>
<dbReference type="GO" id="GO:0016614">
    <property type="term" value="F:oxidoreductase activity, acting on CH-OH group of donors"/>
    <property type="evidence" value="ECO:0007669"/>
    <property type="project" value="InterPro"/>
</dbReference>
<dbReference type="Gene3D" id="3.50.50.60">
    <property type="entry name" value="FAD/NAD(P)-binding domain"/>
    <property type="match status" value="1"/>
</dbReference>
<dbReference type="EMBL" id="WUEY01000031">
    <property type="protein sequence ID" value="NEI74463.1"/>
    <property type="molecule type" value="Genomic_DNA"/>
</dbReference>
<comment type="caution">
    <text evidence="3">The sequence shown here is derived from an EMBL/GenBank/DDBJ whole genome shotgun (WGS) entry which is preliminary data.</text>
</comment>
<dbReference type="Gene3D" id="3.30.560.10">
    <property type="entry name" value="Glucose Oxidase, domain 3"/>
    <property type="match status" value="1"/>
</dbReference>
<evidence type="ECO:0000313" key="3">
    <source>
        <dbReference type="EMBL" id="NEI74463.1"/>
    </source>
</evidence>
<dbReference type="RefSeq" id="WP_163993754.1">
    <property type="nucleotide sequence ID" value="NZ_WUEY01000031.1"/>
</dbReference>
<dbReference type="InterPro" id="IPR012132">
    <property type="entry name" value="GMC_OxRdtase"/>
</dbReference>
<protein>
    <recommendedName>
        <fullName evidence="2">Glucose-methanol-choline oxidoreductase C-terminal domain-containing protein</fullName>
    </recommendedName>
</protein>
<dbReference type="Proteomes" id="UP000483035">
    <property type="component" value="Unassembled WGS sequence"/>
</dbReference>
<dbReference type="InterPro" id="IPR036188">
    <property type="entry name" value="FAD/NAD-bd_sf"/>
</dbReference>
<organism evidence="3 4">
    <name type="scientific">Rhizobium lusitanum</name>
    <dbReference type="NCBI Taxonomy" id="293958"/>
    <lineage>
        <taxon>Bacteria</taxon>
        <taxon>Pseudomonadati</taxon>
        <taxon>Pseudomonadota</taxon>
        <taxon>Alphaproteobacteria</taxon>
        <taxon>Hyphomicrobiales</taxon>
        <taxon>Rhizobiaceae</taxon>
        <taxon>Rhizobium/Agrobacterium group</taxon>
        <taxon>Rhizobium</taxon>
    </lineage>
</organism>
<dbReference type="PANTHER" id="PTHR11552:SF208">
    <property type="entry name" value="RE36204P-RELATED"/>
    <property type="match status" value="1"/>
</dbReference>
<feature type="domain" description="Glucose-methanol-choline oxidoreductase C-terminal" evidence="2">
    <location>
        <begin position="2"/>
        <end position="42"/>
    </location>
</feature>
<name>A0A6L9UEQ7_9HYPH</name>
<dbReference type="AlphaFoldDB" id="A0A6L9UEQ7"/>
<proteinExistence type="inferred from homology"/>
<reference evidence="3 4" key="1">
    <citation type="submission" date="2019-12" db="EMBL/GenBank/DDBJ databases">
        <title>Rhizobium genotypes associated with high levels of biological nitrogen fixation by grain legumes in a temperate-maritime cropping system.</title>
        <authorList>
            <person name="Maluk M."/>
            <person name="Francesc Ferrando Molina F."/>
            <person name="Lopez Del Egido L."/>
            <person name="Lafos M."/>
            <person name="Langarica-Fuentes A."/>
            <person name="Gebre Yohannes G."/>
            <person name="Young M.W."/>
            <person name="Martin P."/>
            <person name="Gantlett R."/>
            <person name="Kenicer G."/>
            <person name="Hawes C."/>
            <person name="Begg G.S."/>
            <person name="Quilliam R.S."/>
            <person name="Squire G.R."/>
            <person name="Poole P.S."/>
            <person name="Young P.W."/>
            <person name="Iannetta P.M."/>
            <person name="James E.K."/>
        </authorList>
    </citation>
    <scope>NUCLEOTIDE SEQUENCE [LARGE SCALE GENOMIC DNA]</scope>
    <source>
        <strain evidence="3 4">JHI1118</strain>
    </source>
</reference>
<evidence type="ECO:0000256" key="1">
    <source>
        <dbReference type="ARBA" id="ARBA00010790"/>
    </source>
</evidence>
<evidence type="ECO:0000313" key="4">
    <source>
        <dbReference type="Proteomes" id="UP000483035"/>
    </source>
</evidence>
<dbReference type="SUPFAM" id="SSF51905">
    <property type="entry name" value="FAD/NAD(P)-binding domain"/>
    <property type="match status" value="1"/>
</dbReference>
<sequence>MDDAVVDPHLRVGSVQRLRVADSSIMRLLLSRNTNAPNMIIGKQAADMINSTVFNTWIPRAGSSTAPAAHKGAAAVGKRSWVV</sequence>
<accession>A0A6L9UEQ7</accession>
<dbReference type="InterPro" id="IPR007867">
    <property type="entry name" value="GMC_OxRtase_C"/>
</dbReference>
<gene>
    <name evidence="3" type="ORF">GR212_33475</name>
</gene>
<dbReference type="Pfam" id="PF05199">
    <property type="entry name" value="GMC_oxred_C"/>
    <property type="match status" value="1"/>
</dbReference>
<dbReference type="GO" id="GO:0050660">
    <property type="term" value="F:flavin adenine dinucleotide binding"/>
    <property type="evidence" value="ECO:0007669"/>
    <property type="project" value="InterPro"/>
</dbReference>
<comment type="similarity">
    <text evidence="1">Belongs to the GMC oxidoreductase family.</text>
</comment>
<dbReference type="PANTHER" id="PTHR11552">
    <property type="entry name" value="GLUCOSE-METHANOL-CHOLINE GMC OXIDOREDUCTASE"/>
    <property type="match status" value="1"/>
</dbReference>